<comment type="caution">
    <text evidence="2">The sequence shown here is derived from an EMBL/GenBank/DDBJ whole genome shotgun (WGS) entry which is preliminary data.</text>
</comment>
<dbReference type="SMART" id="SM00238">
    <property type="entry name" value="BIR"/>
    <property type="match status" value="3"/>
</dbReference>
<dbReference type="PROSITE" id="PS50143">
    <property type="entry name" value="BIR_REPEAT_2"/>
    <property type="match status" value="3"/>
</dbReference>
<dbReference type="InParanoid" id="A0A1V9Y1Z1"/>
<gene>
    <name evidence="2" type="ORF">BIW11_05608</name>
</gene>
<name>A0A1V9Y1Z1_9ACAR</name>
<dbReference type="EMBL" id="MNPL01000881">
    <property type="protein sequence ID" value="OQR79618.1"/>
    <property type="molecule type" value="Genomic_DNA"/>
</dbReference>
<feature type="region of interest" description="Disordered" evidence="1">
    <location>
        <begin position="322"/>
        <end position="364"/>
    </location>
</feature>
<dbReference type="GO" id="GO:0031398">
    <property type="term" value="P:positive regulation of protein ubiquitination"/>
    <property type="evidence" value="ECO:0007669"/>
    <property type="project" value="TreeGrafter"/>
</dbReference>
<dbReference type="GO" id="GO:0005737">
    <property type="term" value="C:cytoplasm"/>
    <property type="evidence" value="ECO:0007669"/>
    <property type="project" value="TreeGrafter"/>
</dbReference>
<accession>A0A1V9Y1Z1</accession>
<dbReference type="PANTHER" id="PTHR10044:SF139">
    <property type="entry name" value="DEATH-ASSOCIATED INHIBITOR OF APOPTOSIS 2"/>
    <property type="match status" value="1"/>
</dbReference>
<reference evidence="2 3" key="1">
    <citation type="journal article" date="2017" name="Gigascience">
        <title>Draft genome of the honey bee ectoparasitic mite, Tropilaelaps mercedesae, is shaped by the parasitic life history.</title>
        <authorList>
            <person name="Dong X."/>
            <person name="Armstrong S.D."/>
            <person name="Xia D."/>
            <person name="Makepeace B.L."/>
            <person name="Darby A.C."/>
            <person name="Kadowaki T."/>
        </authorList>
    </citation>
    <scope>NUCLEOTIDE SEQUENCE [LARGE SCALE GENOMIC DNA]</scope>
    <source>
        <strain evidence="2">Wuxi-XJTLU</strain>
    </source>
</reference>
<dbReference type="SUPFAM" id="SSF57924">
    <property type="entry name" value="Inhibitor of apoptosis (IAP) repeat"/>
    <property type="match status" value="3"/>
</dbReference>
<dbReference type="GO" id="GO:0043027">
    <property type="term" value="F:cysteine-type endopeptidase inhibitor activity involved in apoptotic process"/>
    <property type="evidence" value="ECO:0007669"/>
    <property type="project" value="TreeGrafter"/>
</dbReference>
<evidence type="ECO:0000313" key="3">
    <source>
        <dbReference type="Proteomes" id="UP000192247"/>
    </source>
</evidence>
<dbReference type="InterPro" id="IPR001370">
    <property type="entry name" value="BIR_rpt"/>
</dbReference>
<proteinExistence type="predicted"/>
<keyword evidence="3" id="KW-1185">Reference proteome</keyword>
<evidence type="ECO:0000313" key="2">
    <source>
        <dbReference type="EMBL" id="OQR79618.1"/>
    </source>
</evidence>
<dbReference type="GO" id="GO:0061630">
    <property type="term" value="F:ubiquitin protein ligase activity"/>
    <property type="evidence" value="ECO:0007669"/>
    <property type="project" value="TreeGrafter"/>
</dbReference>
<dbReference type="GO" id="GO:0005634">
    <property type="term" value="C:nucleus"/>
    <property type="evidence" value="ECO:0007669"/>
    <property type="project" value="TreeGrafter"/>
</dbReference>
<dbReference type="Gene3D" id="1.10.1170.10">
    <property type="entry name" value="Inhibitor Of Apoptosis Protein (2mihbC-IAP-1), Chain A"/>
    <property type="match status" value="3"/>
</dbReference>
<sequence>MLDIATGLLNAFVRGIDGYLSRSHGVKGKLASPSQTKAKLAYPEYQNFNERLSTFEAKAQDHEDVRAVALAGFFLIERTLKCYACGWSTPSEPHPTDIIAEHLQERPRCAKAQSEHLRKKMKKLLSERRKTFTGRWTQSIPSGDQLAKSGFYLNQQEVAVPECAFCRVQISSWPPDEHPFDTHGRLSPYCAFVLNPPSYAGYDVCGPGRYGQAVPTAESRSSPKYPNMVSPDVRLKTFDSWKGPVSEEVLVAAGLFSLGHHGYTMCYHCGIGIENWEKEDDPWEVHARISPNCELVRLRRGRRSNAMEKVPSEGGTQANVSAVEQMPPGQPPAAFSISSLVDPVSSRSTPPSEAGVGPGSQAASLPHVSASGLPACTTTVPLLVLGTEWRSLTTVKSAEFACECDGSVRQRHLGLVGDSSLLPDSAVGSPLMKQTGRPHAPSDDNGADVNDNTTTQRGCYSC</sequence>
<dbReference type="CDD" id="cd00022">
    <property type="entry name" value="BIR"/>
    <property type="match status" value="1"/>
</dbReference>
<dbReference type="OrthoDB" id="5855668at2759"/>
<organism evidence="2 3">
    <name type="scientific">Tropilaelaps mercedesae</name>
    <dbReference type="NCBI Taxonomy" id="418985"/>
    <lineage>
        <taxon>Eukaryota</taxon>
        <taxon>Metazoa</taxon>
        <taxon>Ecdysozoa</taxon>
        <taxon>Arthropoda</taxon>
        <taxon>Chelicerata</taxon>
        <taxon>Arachnida</taxon>
        <taxon>Acari</taxon>
        <taxon>Parasitiformes</taxon>
        <taxon>Mesostigmata</taxon>
        <taxon>Gamasina</taxon>
        <taxon>Dermanyssoidea</taxon>
        <taxon>Laelapidae</taxon>
        <taxon>Tropilaelaps</taxon>
    </lineage>
</organism>
<dbReference type="Pfam" id="PF00653">
    <property type="entry name" value="BIR"/>
    <property type="match status" value="2"/>
</dbReference>
<dbReference type="InterPro" id="IPR050784">
    <property type="entry name" value="IAP"/>
</dbReference>
<dbReference type="PANTHER" id="PTHR10044">
    <property type="entry name" value="INHIBITOR OF APOPTOSIS"/>
    <property type="match status" value="1"/>
</dbReference>
<protein>
    <submittedName>
        <fullName evidence="2">E3 ubiquitin-protein ligase IAP-3-like</fullName>
    </submittedName>
</protein>
<dbReference type="Proteomes" id="UP000192247">
    <property type="component" value="Unassembled WGS sequence"/>
</dbReference>
<dbReference type="GO" id="GO:0043066">
    <property type="term" value="P:negative regulation of apoptotic process"/>
    <property type="evidence" value="ECO:0007669"/>
    <property type="project" value="TreeGrafter"/>
</dbReference>
<dbReference type="AlphaFoldDB" id="A0A1V9Y1Z1"/>
<dbReference type="STRING" id="418985.A0A1V9Y1Z1"/>
<dbReference type="GO" id="GO:0051726">
    <property type="term" value="P:regulation of cell cycle"/>
    <property type="evidence" value="ECO:0007669"/>
    <property type="project" value="TreeGrafter"/>
</dbReference>
<evidence type="ECO:0000256" key="1">
    <source>
        <dbReference type="SAM" id="MobiDB-lite"/>
    </source>
</evidence>
<feature type="region of interest" description="Disordered" evidence="1">
    <location>
        <begin position="420"/>
        <end position="452"/>
    </location>
</feature>